<comment type="caution">
    <text evidence="2">The sequence shown here is derived from an EMBL/GenBank/DDBJ whole genome shotgun (WGS) entry which is preliminary data.</text>
</comment>
<keyword evidence="3" id="KW-1185">Reference proteome</keyword>
<accession>A0A168KUM9</accession>
<gene>
    <name evidence="2" type="ORF">MUCCIDRAFT_109628</name>
</gene>
<keyword evidence="1" id="KW-0812">Transmembrane</keyword>
<reference evidence="2 3" key="1">
    <citation type="submission" date="2015-06" db="EMBL/GenBank/DDBJ databases">
        <title>Expansion of signal transduction pathways in fungi by whole-genome duplication.</title>
        <authorList>
            <consortium name="DOE Joint Genome Institute"/>
            <person name="Corrochano L.M."/>
            <person name="Kuo A."/>
            <person name="Marcet-Houben M."/>
            <person name="Polaino S."/>
            <person name="Salamov A."/>
            <person name="Villalobos J.M."/>
            <person name="Alvarez M.I."/>
            <person name="Avalos J."/>
            <person name="Benito E.P."/>
            <person name="Benoit I."/>
            <person name="Burger G."/>
            <person name="Camino L.P."/>
            <person name="Canovas D."/>
            <person name="Cerda-Olmedo E."/>
            <person name="Cheng J.-F."/>
            <person name="Dominguez A."/>
            <person name="Elias M."/>
            <person name="Eslava A.P."/>
            <person name="Glaser F."/>
            <person name="Grimwood J."/>
            <person name="Gutierrez G."/>
            <person name="Heitman J."/>
            <person name="Henrissat B."/>
            <person name="Iturriaga E.A."/>
            <person name="Lang B.F."/>
            <person name="Lavin J.L."/>
            <person name="Lee S."/>
            <person name="Li W."/>
            <person name="Lindquist E."/>
            <person name="Lopez-Garcia S."/>
            <person name="Luque E.M."/>
            <person name="Marcos A.T."/>
            <person name="Martin J."/>
            <person name="Mccluskey K."/>
            <person name="Medina H.R."/>
            <person name="Miralles-Duran A."/>
            <person name="Miyazaki A."/>
            <person name="Munoz-Torres E."/>
            <person name="Oguiza J.A."/>
            <person name="Ohm R."/>
            <person name="Olmedo M."/>
            <person name="Orejas M."/>
            <person name="Ortiz-Castellanos L."/>
            <person name="Pisabarro A.G."/>
            <person name="Rodriguez-Romero J."/>
            <person name="Ruiz-Herrera J."/>
            <person name="Ruiz-Vazquez R."/>
            <person name="Sanz C."/>
            <person name="Schackwitz W."/>
            <person name="Schmutz J."/>
            <person name="Shahriari M."/>
            <person name="Shelest E."/>
            <person name="Silva-Franco F."/>
            <person name="Soanes D."/>
            <person name="Syed K."/>
            <person name="Tagua V.G."/>
            <person name="Talbot N.J."/>
            <person name="Thon M."/>
            <person name="De Vries R.P."/>
            <person name="Wiebenga A."/>
            <person name="Yadav J.S."/>
            <person name="Braun E.L."/>
            <person name="Baker S."/>
            <person name="Garre V."/>
            <person name="Horwitz B."/>
            <person name="Torres-Martinez S."/>
            <person name="Idnurm A."/>
            <person name="Herrera-Estrella A."/>
            <person name="Gabaldon T."/>
            <person name="Grigoriev I.V."/>
        </authorList>
    </citation>
    <scope>NUCLEOTIDE SEQUENCE [LARGE SCALE GENOMIC DNA]</scope>
    <source>
        <strain evidence="2 3">CBS 277.49</strain>
    </source>
</reference>
<sequence>MISYTLRKWMFIIALFSITCIAALLIIQVICGSSSNNSASVLDQQNHHSSQSIEIMPSFQIQIEWLHLSVVILYATGLIITSTAYIHWYFVPLAVFIGIQWMYSTFALLDRESYIKDQLQLSWQAAYKDNVSILENIQNQWHCQGFSTILDDPAFNSFDENVDDACYPVLAETFGSTIFIWGIGLWVVKVIQIIGLMACYALYIHTHHEFKQNDQERGIIQLPEHDTDMEEELYTDTEDEDDAATIVVLPSTPVNEKQPILHDGEYPLL</sequence>
<keyword evidence="1" id="KW-1133">Transmembrane helix</keyword>
<protein>
    <submittedName>
        <fullName evidence="2">Uncharacterized protein</fullName>
    </submittedName>
</protein>
<evidence type="ECO:0000313" key="3">
    <source>
        <dbReference type="Proteomes" id="UP000077051"/>
    </source>
</evidence>
<keyword evidence="1" id="KW-0472">Membrane</keyword>
<dbReference type="EMBL" id="AMYB01000004">
    <property type="protein sequence ID" value="OAD02786.1"/>
    <property type="molecule type" value="Genomic_DNA"/>
</dbReference>
<evidence type="ECO:0000313" key="2">
    <source>
        <dbReference type="EMBL" id="OAD02786.1"/>
    </source>
</evidence>
<organism evidence="2 3">
    <name type="scientific">Mucor lusitanicus CBS 277.49</name>
    <dbReference type="NCBI Taxonomy" id="747725"/>
    <lineage>
        <taxon>Eukaryota</taxon>
        <taxon>Fungi</taxon>
        <taxon>Fungi incertae sedis</taxon>
        <taxon>Mucoromycota</taxon>
        <taxon>Mucoromycotina</taxon>
        <taxon>Mucoromycetes</taxon>
        <taxon>Mucorales</taxon>
        <taxon>Mucorineae</taxon>
        <taxon>Mucoraceae</taxon>
        <taxon>Mucor</taxon>
    </lineage>
</organism>
<proteinExistence type="predicted"/>
<feature type="transmembrane region" description="Helical" evidence="1">
    <location>
        <begin position="65"/>
        <end position="81"/>
    </location>
</feature>
<dbReference type="OrthoDB" id="2220953at2759"/>
<feature type="transmembrane region" description="Helical" evidence="1">
    <location>
        <begin position="88"/>
        <end position="109"/>
    </location>
</feature>
<name>A0A168KUM9_MUCCL</name>
<feature type="transmembrane region" description="Helical" evidence="1">
    <location>
        <begin position="178"/>
        <end position="203"/>
    </location>
</feature>
<dbReference type="AlphaFoldDB" id="A0A168KUM9"/>
<feature type="transmembrane region" description="Helical" evidence="1">
    <location>
        <begin position="9"/>
        <end position="30"/>
    </location>
</feature>
<evidence type="ECO:0000256" key="1">
    <source>
        <dbReference type="SAM" id="Phobius"/>
    </source>
</evidence>
<dbReference type="Proteomes" id="UP000077051">
    <property type="component" value="Unassembled WGS sequence"/>
</dbReference>
<dbReference type="VEuPathDB" id="FungiDB:MUCCIDRAFT_109628"/>